<sequence length="126" mass="13353">MAATFDTIARGKYVLLTTFKKDGTGVPTPLWGALDGDRLLMWTVADSWKVKRIRRNAKVTIAPCDMRGNPQGDAVDGTAEILDATGTENARSAVASKYGILGWLTVKGSVLRRGKSGSVGLSITAA</sequence>
<dbReference type="InterPro" id="IPR011576">
    <property type="entry name" value="Pyridox_Oxase_N"/>
</dbReference>
<name>A0ABU4BC45_9NOCA</name>
<protein>
    <submittedName>
        <fullName evidence="3">PPOX class F420-dependent oxidoreductase</fullName>
    </submittedName>
</protein>
<evidence type="ECO:0000313" key="3">
    <source>
        <dbReference type="EMBL" id="MDV6261768.1"/>
    </source>
</evidence>
<dbReference type="NCBIfam" id="TIGR03666">
    <property type="entry name" value="Rv2061_F420"/>
    <property type="match status" value="1"/>
</dbReference>
<dbReference type="InterPro" id="IPR052019">
    <property type="entry name" value="F420H2_bilvrd_red/Heme_oxyg"/>
</dbReference>
<dbReference type="Gene3D" id="2.30.110.10">
    <property type="entry name" value="Electron Transport, Fmn-binding Protein, Chain A"/>
    <property type="match status" value="1"/>
</dbReference>
<feature type="domain" description="Pyridoxamine 5'-phosphate oxidase N-terminal" evidence="2">
    <location>
        <begin position="8"/>
        <end position="99"/>
    </location>
</feature>
<keyword evidence="1" id="KW-0560">Oxidoreductase</keyword>
<dbReference type="EMBL" id="JAWLJX010000002">
    <property type="protein sequence ID" value="MDV6261768.1"/>
    <property type="molecule type" value="Genomic_DNA"/>
</dbReference>
<dbReference type="PANTHER" id="PTHR35176:SF11">
    <property type="entry name" value="PYRIDOXAMINE 5'-PHOSPHATE OXIDASE FAMILY PROTEIN"/>
    <property type="match status" value="1"/>
</dbReference>
<keyword evidence="4" id="KW-1185">Reference proteome</keyword>
<comment type="caution">
    <text evidence="3">The sequence shown here is derived from an EMBL/GenBank/DDBJ whole genome shotgun (WGS) entry which is preliminary data.</text>
</comment>
<dbReference type="InterPro" id="IPR019965">
    <property type="entry name" value="PPOX_F420-dep_Rv2061_put"/>
</dbReference>
<dbReference type="PANTHER" id="PTHR35176">
    <property type="entry name" value="HEME OXYGENASE HI_0854-RELATED"/>
    <property type="match status" value="1"/>
</dbReference>
<evidence type="ECO:0000313" key="4">
    <source>
        <dbReference type="Proteomes" id="UP001185755"/>
    </source>
</evidence>
<dbReference type="SUPFAM" id="SSF50475">
    <property type="entry name" value="FMN-binding split barrel"/>
    <property type="match status" value="1"/>
</dbReference>
<evidence type="ECO:0000259" key="2">
    <source>
        <dbReference type="Pfam" id="PF01243"/>
    </source>
</evidence>
<organism evidence="3 4">
    <name type="scientific">Rhodococcoides yunnanense</name>
    <dbReference type="NCBI Taxonomy" id="278209"/>
    <lineage>
        <taxon>Bacteria</taxon>
        <taxon>Bacillati</taxon>
        <taxon>Actinomycetota</taxon>
        <taxon>Actinomycetes</taxon>
        <taxon>Mycobacteriales</taxon>
        <taxon>Nocardiaceae</taxon>
        <taxon>Rhodococcoides</taxon>
    </lineage>
</organism>
<gene>
    <name evidence="3" type="ORF">R3P96_10480</name>
</gene>
<proteinExistence type="predicted"/>
<dbReference type="Proteomes" id="UP001185755">
    <property type="component" value="Unassembled WGS sequence"/>
</dbReference>
<accession>A0ABU4BC45</accession>
<dbReference type="RefSeq" id="WP_283276278.1">
    <property type="nucleotide sequence ID" value="NZ_JAWLJX010000002.1"/>
</dbReference>
<dbReference type="Pfam" id="PF01243">
    <property type="entry name" value="PNPOx_N"/>
    <property type="match status" value="1"/>
</dbReference>
<dbReference type="InterPro" id="IPR012349">
    <property type="entry name" value="Split_barrel_FMN-bd"/>
</dbReference>
<reference evidence="3 4" key="1">
    <citation type="submission" date="2023-10" db="EMBL/GenBank/DDBJ databases">
        <title>Development of a sustainable strategy for remediation of hydrocarbon-contaminated territories based on the waste exchange concept.</title>
        <authorList>
            <person name="Krivoruchko A."/>
        </authorList>
    </citation>
    <scope>NUCLEOTIDE SEQUENCE [LARGE SCALE GENOMIC DNA]</scope>
    <source>
        <strain evidence="3 4">IEGM 1323</strain>
    </source>
</reference>
<evidence type="ECO:0000256" key="1">
    <source>
        <dbReference type="ARBA" id="ARBA00023002"/>
    </source>
</evidence>